<evidence type="ECO:0000256" key="1">
    <source>
        <dbReference type="ARBA" id="ARBA00023015"/>
    </source>
</evidence>
<dbReference type="InterPro" id="IPR029062">
    <property type="entry name" value="Class_I_gatase-like"/>
</dbReference>
<dbReference type="SUPFAM" id="SSF52317">
    <property type="entry name" value="Class I glutamine amidotransferase-like"/>
    <property type="match status" value="1"/>
</dbReference>
<evidence type="ECO:0000259" key="3">
    <source>
        <dbReference type="PROSITE" id="PS01124"/>
    </source>
</evidence>
<dbReference type="EMBL" id="CP120863">
    <property type="protein sequence ID" value="WFE90663.1"/>
    <property type="molecule type" value="Genomic_DNA"/>
</dbReference>
<dbReference type="Pfam" id="PF01965">
    <property type="entry name" value="DJ-1_PfpI"/>
    <property type="match status" value="1"/>
</dbReference>
<sequence>MNDNMTSFSAKSSESTISPRLVVFLVYPDIVLLDLVGPLQVFSHALEQTTGKNGYACAVVSSKGDMVRTNTVVPIPSEPVSRYRDRQINTLVVVGGDGANQAMLDVSFLQQVTLLASKAERVCSVCSGALVLAAAGLLEGRRAVTHWEDCKMLAETFPGVHVEIDPIYIKDGHIWTSAGITAGMDLALAIVAEDLGRQSALKVARSMVTHMVRSGGQSQFSPVLGRQLLDTTGRFEELHHWLADNLQCDLRVEVLAERVNMSARNFSRLYSKQMGLTPAKAVEAIRTEMARDLLETTDISIKRIAAQCGFNDEERMRRAFLRLLGVAPSDYRQGFKTQ</sequence>
<dbReference type="SMART" id="SM00342">
    <property type="entry name" value="HTH_ARAC"/>
    <property type="match status" value="1"/>
</dbReference>
<name>A0ABY8FDG6_9HYPH</name>
<dbReference type="Gene3D" id="1.10.10.60">
    <property type="entry name" value="Homeodomain-like"/>
    <property type="match status" value="1"/>
</dbReference>
<evidence type="ECO:0000256" key="2">
    <source>
        <dbReference type="ARBA" id="ARBA00023163"/>
    </source>
</evidence>
<dbReference type="InterPro" id="IPR009057">
    <property type="entry name" value="Homeodomain-like_sf"/>
</dbReference>
<dbReference type="InterPro" id="IPR018060">
    <property type="entry name" value="HTH_AraC"/>
</dbReference>
<dbReference type="PANTHER" id="PTHR43130">
    <property type="entry name" value="ARAC-FAMILY TRANSCRIPTIONAL REGULATOR"/>
    <property type="match status" value="1"/>
</dbReference>
<dbReference type="PANTHER" id="PTHR43130:SF3">
    <property type="entry name" value="HTH-TYPE TRANSCRIPTIONAL REGULATOR RV1931C"/>
    <property type="match status" value="1"/>
</dbReference>
<evidence type="ECO:0000313" key="5">
    <source>
        <dbReference type="Proteomes" id="UP001209803"/>
    </source>
</evidence>
<dbReference type="RefSeq" id="WP_285806062.1">
    <property type="nucleotide sequence ID" value="NZ_CP120863.1"/>
</dbReference>
<gene>
    <name evidence="4" type="ORF">K1718_04760</name>
</gene>
<protein>
    <submittedName>
        <fullName evidence="4">Helix-turn-helix domain-containing protein</fullName>
    </submittedName>
</protein>
<dbReference type="SUPFAM" id="SSF46689">
    <property type="entry name" value="Homeodomain-like"/>
    <property type="match status" value="2"/>
</dbReference>
<dbReference type="Pfam" id="PF12833">
    <property type="entry name" value="HTH_18"/>
    <property type="match status" value="1"/>
</dbReference>
<keyword evidence="2" id="KW-0804">Transcription</keyword>
<dbReference type="CDD" id="cd03137">
    <property type="entry name" value="GATase1_AraC_1"/>
    <property type="match status" value="1"/>
</dbReference>
<accession>A0ABY8FDG6</accession>
<dbReference type="PROSITE" id="PS01124">
    <property type="entry name" value="HTH_ARAC_FAMILY_2"/>
    <property type="match status" value="1"/>
</dbReference>
<dbReference type="Gene3D" id="3.40.50.880">
    <property type="match status" value="1"/>
</dbReference>
<keyword evidence="1" id="KW-0805">Transcription regulation</keyword>
<evidence type="ECO:0000313" key="4">
    <source>
        <dbReference type="EMBL" id="WFE90663.1"/>
    </source>
</evidence>
<dbReference type="Proteomes" id="UP001209803">
    <property type="component" value="Chromosome"/>
</dbReference>
<dbReference type="InterPro" id="IPR052158">
    <property type="entry name" value="INH-QAR"/>
</dbReference>
<proteinExistence type="predicted"/>
<reference evidence="4 5" key="1">
    <citation type="submission" date="2023-03" db="EMBL/GenBank/DDBJ databases">
        <title>Roseibium porphyridii sp. nov. and Roseibium rhodosorbium sp. nov. isolated from marine algae, Porphyridium cruentum and Rhodosorus marinus, respectively.</title>
        <authorList>
            <person name="Lee M.W."/>
            <person name="Choi B.J."/>
            <person name="Lee J.K."/>
            <person name="Choi D.G."/>
            <person name="Baek J.H."/>
            <person name="Bayburt H."/>
            <person name="Kim J.M."/>
            <person name="Han D.M."/>
            <person name="Kim K.H."/>
            <person name="Jeon C.O."/>
        </authorList>
    </citation>
    <scope>NUCLEOTIDE SEQUENCE [LARGE SCALE GENOMIC DNA]</scope>
    <source>
        <strain evidence="4 5">KMA01</strain>
    </source>
</reference>
<organism evidence="4 5">
    <name type="scientific">Roseibium porphyridii</name>
    <dbReference type="NCBI Taxonomy" id="2866279"/>
    <lineage>
        <taxon>Bacteria</taxon>
        <taxon>Pseudomonadati</taxon>
        <taxon>Pseudomonadota</taxon>
        <taxon>Alphaproteobacteria</taxon>
        <taxon>Hyphomicrobiales</taxon>
        <taxon>Stappiaceae</taxon>
        <taxon>Roseibium</taxon>
    </lineage>
</organism>
<keyword evidence="5" id="KW-1185">Reference proteome</keyword>
<dbReference type="InterPro" id="IPR002818">
    <property type="entry name" value="DJ-1/PfpI"/>
</dbReference>
<feature type="domain" description="HTH araC/xylS-type" evidence="3">
    <location>
        <begin position="236"/>
        <end position="334"/>
    </location>
</feature>